<organism evidence="3 4">
    <name type="scientific">Roseibium aggregatum (strain ATCC 25650 / DSM 13394 / JCM 20685 / NBRC 16684 / NCIMB 2208 / IAM 12614 / B1)</name>
    <name type="common">Stappia aggregata</name>
    <dbReference type="NCBI Taxonomy" id="384765"/>
    <lineage>
        <taxon>Bacteria</taxon>
        <taxon>Pseudomonadati</taxon>
        <taxon>Pseudomonadota</taxon>
        <taxon>Alphaproteobacteria</taxon>
        <taxon>Hyphomicrobiales</taxon>
        <taxon>Stappiaceae</taxon>
        <taxon>Roseibium</taxon>
    </lineage>
</organism>
<dbReference type="GO" id="GO:0000160">
    <property type="term" value="P:phosphorelay signal transduction system"/>
    <property type="evidence" value="ECO:0007669"/>
    <property type="project" value="InterPro"/>
</dbReference>
<keyword evidence="1" id="KW-0597">Phosphoprotein</keyword>
<evidence type="ECO:0000313" key="4">
    <source>
        <dbReference type="Proteomes" id="UP000004848"/>
    </source>
</evidence>
<sequence>MLMQGGLFRAILRAVNKLTMRTLVTTETYQTVPEKRGAALVVEDNPIIALDTQMMLEELGFSPVETLASLAEAAEVLAAHLFSFVILDVKIGDDTSLAFARQLLEKGTKFIFASGYSDLGPLPTDFEGHVILSKPYTKAQIDALI</sequence>
<dbReference type="SUPFAM" id="SSF52172">
    <property type="entry name" value="CheY-like"/>
    <property type="match status" value="1"/>
</dbReference>
<dbReference type="AlphaFoldDB" id="A0NXV8"/>
<dbReference type="Gene3D" id="3.40.50.2300">
    <property type="match status" value="1"/>
</dbReference>
<dbReference type="PROSITE" id="PS50110">
    <property type="entry name" value="RESPONSE_REGULATORY"/>
    <property type="match status" value="1"/>
</dbReference>
<accession>A0NXV8</accession>
<dbReference type="eggNOG" id="COG0784">
    <property type="taxonomic scope" value="Bacteria"/>
</dbReference>
<proteinExistence type="predicted"/>
<dbReference type="InterPro" id="IPR001789">
    <property type="entry name" value="Sig_transdc_resp-reg_receiver"/>
</dbReference>
<feature type="modified residue" description="4-aspartylphosphate" evidence="1">
    <location>
        <position position="88"/>
    </location>
</feature>
<protein>
    <submittedName>
        <fullName evidence="3">Putative 2-component receiver domain protein</fullName>
    </submittedName>
</protein>
<gene>
    <name evidence="3" type="ORF">SIAM614_22012</name>
</gene>
<reference evidence="3 4" key="1">
    <citation type="submission" date="2006-05" db="EMBL/GenBank/DDBJ databases">
        <authorList>
            <person name="King G."/>
            <person name="Ferriera S."/>
            <person name="Johnson J."/>
            <person name="Kravitz S."/>
            <person name="Beeson K."/>
            <person name="Sutton G."/>
            <person name="Rogers Y.-H."/>
            <person name="Friedman R."/>
            <person name="Frazier M."/>
            <person name="Venter J.C."/>
        </authorList>
    </citation>
    <scope>NUCLEOTIDE SEQUENCE [LARGE SCALE GENOMIC DNA]</scope>
    <source>
        <strain evidence="4">ATCC 25650 / DSM 13394 / JCM 20685 / NBRC 16684 / NCIMB 2208 / IAM 12614 / B1</strain>
    </source>
</reference>
<feature type="domain" description="Response regulatory" evidence="2">
    <location>
        <begin position="38"/>
        <end position="145"/>
    </location>
</feature>
<dbReference type="SMART" id="SM00448">
    <property type="entry name" value="REC"/>
    <property type="match status" value="1"/>
</dbReference>
<dbReference type="EMBL" id="AAUW01000015">
    <property type="protein sequence ID" value="EAV42302.1"/>
    <property type="molecule type" value="Genomic_DNA"/>
</dbReference>
<dbReference type="InterPro" id="IPR011006">
    <property type="entry name" value="CheY-like_superfamily"/>
</dbReference>
<comment type="caution">
    <text evidence="3">The sequence shown here is derived from an EMBL/GenBank/DDBJ whole genome shotgun (WGS) entry which is preliminary data.</text>
</comment>
<dbReference type="Proteomes" id="UP000004848">
    <property type="component" value="Unassembled WGS sequence"/>
</dbReference>
<evidence type="ECO:0000313" key="3">
    <source>
        <dbReference type="EMBL" id="EAV42302.1"/>
    </source>
</evidence>
<name>A0NXV8_ROSAI</name>
<evidence type="ECO:0000256" key="1">
    <source>
        <dbReference type="PROSITE-ProRule" id="PRU00169"/>
    </source>
</evidence>
<dbReference type="Pfam" id="PF00072">
    <property type="entry name" value="Response_reg"/>
    <property type="match status" value="1"/>
</dbReference>
<evidence type="ECO:0000259" key="2">
    <source>
        <dbReference type="PROSITE" id="PS50110"/>
    </source>
</evidence>